<dbReference type="Pfam" id="PF25033">
    <property type="entry name" value="VPS13_M"/>
    <property type="match status" value="1"/>
</dbReference>
<dbReference type="GO" id="GO:0045324">
    <property type="term" value="P:late endosome to vacuole transport"/>
    <property type="evidence" value="ECO:0007669"/>
    <property type="project" value="UniProtKB-UniRule"/>
</dbReference>
<evidence type="ECO:0000256" key="1">
    <source>
        <dbReference type="ARBA" id="ARBA00006545"/>
    </source>
</evidence>
<comment type="function">
    <text evidence="4">Mediates the transfer of lipids between membranes at organelle contact sites. May play a role in mitochondrial lipid homeostasis.</text>
</comment>
<name>M7NLW5_PNEMU</name>
<dbReference type="Pfam" id="PF12624">
    <property type="entry name" value="VPS13_N"/>
    <property type="match status" value="1"/>
</dbReference>
<dbReference type="GO" id="GO:0005794">
    <property type="term" value="C:Golgi apparatus"/>
    <property type="evidence" value="ECO:0007669"/>
    <property type="project" value="UniProtKB-UniRule"/>
</dbReference>
<dbReference type="OrthoDB" id="428159at2759"/>
<gene>
    <name evidence="11" type="ORF">PNEG_03358</name>
</gene>
<reference evidence="12" key="1">
    <citation type="journal article" date="2016" name="Nat. Commun.">
        <title>Genome analysis of three Pneumocystis species reveals adaptation mechanisms to life exclusively in mammalian hosts.</title>
        <authorList>
            <person name="Ma L."/>
            <person name="Chen Z."/>
            <person name="Huang D.W."/>
            <person name="Kutty G."/>
            <person name="Ishihara M."/>
            <person name="Wang H."/>
            <person name="Abouelleil A."/>
            <person name="Bishop L."/>
            <person name="Davey E."/>
            <person name="Deng R."/>
            <person name="Deng X."/>
            <person name="Fan L."/>
            <person name="Fantoni G."/>
            <person name="Fitzgerald M."/>
            <person name="Gogineni E."/>
            <person name="Goldberg J.M."/>
            <person name="Handley G."/>
            <person name="Hu X."/>
            <person name="Huber C."/>
            <person name="Jiao X."/>
            <person name="Jones K."/>
            <person name="Levin J.Z."/>
            <person name="Liu Y."/>
            <person name="Macdonald P."/>
            <person name="Melnikov A."/>
            <person name="Raley C."/>
            <person name="Sassi M."/>
            <person name="Sherman B.T."/>
            <person name="Song X."/>
            <person name="Sykes S."/>
            <person name="Tran B."/>
            <person name="Walsh L."/>
            <person name="Xia Y."/>
            <person name="Yang J."/>
            <person name="Young S."/>
            <person name="Zeng Q."/>
            <person name="Zheng X."/>
            <person name="Stephens R."/>
            <person name="Nusbaum C."/>
            <person name="Birren B.W."/>
            <person name="Azadi P."/>
            <person name="Lempicki R.A."/>
            <person name="Cuomo C.A."/>
            <person name="Kovacs J.A."/>
        </authorList>
    </citation>
    <scope>NUCLEOTIDE SEQUENCE [LARGE SCALE GENOMIC DNA]</scope>
    <source>
        <strain evidence="12">B123</strain>
    </source>
</reference>
<evidence type="ECO:0000259" key="8">
    <source>
        <dbReference type="Pfam" id="PF25033"/>
    </source>
</evidence>
<dbReference type="Pfam" id="PF25036">
    <property type="entry name" value="VPS13_VAB"/>
    <property type="match status" value="1"/>
</dbReference>
<dbReference type="InterPro" id="IPR056748">
    <property type="entry name" value="VPS13-like_C"/>
</dbReference>
<dbReference type="GO" id="GO:0006623">
    <property type="term" value="P:protein targeting to vacuole"/>
    <property type="evidence" value="ECO:0007669"/>
    <property type="project" value="TreeGrafter"/>
</dbReference>
<dbReference type="GO" id="GO:0007005">
    <property type="term" value="P:mitochondrion organization"/>
    <property type="evidence" value="ECO:0007669"/>
    <property type="project" value="TreeGrafter"/>
</dbReference>
<keyword evidence="6" id="KW-1133">Transmembrane helix</keyword>
<feature type="domain" description="Intermembrane lipid transfer protein VPS13-like C-terminal" evidence="10">
    <location>
        <begin position="3035"/>
        <end position="3153"/>
    </location>
</feature>
<keyword evidence="6" id="KW-0812">Transmembrane</keyword>
<keyword evidence="2 4" id="KW-0813">Transport</keyword>
<sequence>MLESLVAGILKRFLGSYVENFDPKQLNIGIWKGDVKLRNLKLKKEALDIFKLPISIFEGFLGELVLQIPWSNLKNKPVKVIIENVFLLAFPKDNQEYNQEKENKKAQDLKREKLERAELLDQRISRNNTQKDQSFINSLITKIIDNLQITIRNIHIRYEDKLSDPEHPFSLGITLSEFSAISTNDKWEPIFIQNNVDFIHKLVTLDFLTIYWNIDSYSFSEKSSNELLKCFKDLIVKNCHTPNHQLILKPVSGIGHITLNKNNVEGFSRTDIQLIFEELSIVFNNHQYISALMMVDLFHFFIRQQKYHRFRPTGDASKSIKNNPKLWLQFAANSILHEIHEKNFKWSWSYFKKRRDQRLKYLDLFKKKLLEKIDVIENEELQQLEYLLSYEDIRFYRSLTKNKLRKEKILSLKSNSQQSQGWLSWIWSGSQNANDQSKDDLIMTDEQRKELYDAIEWDEKKEIAEKLNNSIEFVNLKLSLSLKTGSFTLTEKTIIKQKNIISIFFNDFNSNIIQRPTSFAFEFDLGGLNVYDGTTENSIYPEIVKVNINEDKINELPNRVFIQENPNLEKKQPFFDSSLPFFYFKFEKNPLDSDSDTSVTARLKSMEVIYNPRCLTSVSNFFKPPKSQMVSIEVLMEAASATVEGIRNQTRAGLEFALEEHKTISAKLDLQAPLIIIPQSYTEISSNCIILDAGHISLESNLVEKEKIREIQSKHNKVYSQEDYSNLKSLMYDKFSLKFESIQLLIGLSVTDALEELRKKNSTKNFKIIDKTDMFFLLEISILPKASNLTKFKISGHLPLLHASISDRKYKVLTEIINAAIPSFEENNNRIKEKEFQNILSNSFKYNSNRSISFNFSHQKDLIIDDSDSSDDKETEQYQDAICSQDFSIFQQKNFELNFMVNKLQISLYKVNVEKNSPDDLLIDIVLEHFSLLFSETFYDMTAQIILRRFIIEDKIETNSPIEFRNLISSDNIIKENNETTDLVHIKYTKVKTQSSEFTSIYNDIEQNINISLSTITFVITRKTILTLFNFIITTFVTSNDEDTQKNSVEKNTIIKNNQDHRNLSNKIYVKVELIGIVFVLNDDGVRLSTLTLNKADISIFLTQKIVRLDAKLGNLSLSNDFYTNSELESGIKELISIEGEELANFRYELYDSSNKTTYPGYDTLIYLSSGSIKVFFLKEPFKKILEFITKFAQMKTLYDSARNAAINQASQIQESVNKIHFDILIRTPIMIFPESGKLKNEKKNTIIANLGKIYASNTFEKLEEDSNAISLNKISAGIRDISLYSKFEYEYNKIEELEMLDGIDIGFIIEYIEQELDSKKPNTRIIGSMTDLNFKLTDRQYCSLIKLSQEIAQVFSYNDQNLSNLDTQIKIKNNQKTSQSKITELNFSKKNENKRNQHFEKPWTKLDFKFNIRVIGLEIFSNNLLPIESHSNFSLAKFSLNTTIIKARIFSDSSLESELQIKSFIVENTKLDKSNRFREAISAIKHDGYQFMASLIISEKTDANIIAILTVDSPKFVFALDHIFELKDFVMIGLETNSSIKQNIDNSFIDKNLNNISESKGKEAQSIRKSSKENQKISAKTKKTSFNIFYRINIVDANIILLENLEQYSSEAIILTTTQILISQQTSITLSINQIGMFLCRMDNFEEKIRILDDFTIAFIMDSKFLNETQNLTNIAIEVDPLIFRLSLRDIMLILNIVTKVFEHSGSNKITETDVKYNKIKNYTIKECNSSKKAFSVTKSEKLIDRDFFNSENSTNIIEESIIITKEELKVNVQGLRLILIGCRHDLPTIDMSVNKFILYANNWSTELCISTNLNLFINTYNFSNSHWEPFVEPWQFEIHVTKTILPERFSVILSSSKRLEIIVTPNVIMTITEMLHFLTQTQENILSKYQIFETPYRIQNRTGYSINLWSNSSKDENSKKNIYKLKNGDTIPWKFENWRQMKNDILDECQKHFIGIDLENTKWNPIENISINYEGEELYSLEPKTDILHRLVIKTILGSDNIKHITLKSTLSLENQTQIPIEIITIDNQGQHLETYKIEPGNDYPIPIESAYYHAFKIRPESHLKYSWSSQAITWRGLLESPSSTISCESFEKKDNLFNFRIYARYDKSNPLVKVYPYMTIKISPPIIIQNLLPYDLNYKIFDKNTKSTWQNFLKKKESSPIHTADLSHILLMGIHIQNTVYKPSSFFVINTPNPDKIRRETKIIVEDKDNLKLHLCLYYYEIPDSGKVFRVTIYCPYLILNKTGLDVQIKSKLFLQQAKIAAGQFSIGPPQKAVPYMFSYGNHDRKNRALIKVGNSNWSRPQSFEAIGSASEIILSSTEQKEIHIGIVVKEGEGEYKLTKIVNLTPRFIIKSGLDEDINVREPKSSNIMTLYSLQKMPLYFMEQTSEKQLILRFSGTNDEWSSPFNIQNLGRVHIKLSKYKKSQQLIRIEIMLEEATVFIHLLLEKNNWPYSIRNESDITFTFYQPNPYLSLNNDKKTKSSHKVKTYLIPGKSVMPYSWDYPASKNKELVFSANGKERIIQLSEIGNLIPMKIPINKGSYKTIDISVIANGPSQTLVLKNSQDGNIHKLRTNISQNSSILTDNTSHKKKFQIISPSDNITYKTEIRLEGIGISIISNRHFELCYITLRDLNLKYSDSPISQNFDIIIKWIQIDNQLYGGIYPIILYPSVIQKTGKEMDTHPSFHSSLVKIKDDSYGVIYIKYATILIQEMTLEIDEDFLFALLDFAKHIGQSDIDQEKEILCDENLEIPEPQKSASGTEIYFEVLHIQPAQLNLSFVRTERVNVEDKTSSKNPFLFFLNVLTMAIGNINDAPIRLNSLLMENVLMSLPLLIQHMQSHYGQEFFHQIHKILGSADFLGNPVGLFNTVSSGVIDIFYEPYHGFVMNESAQELGFGLVKGTASFVKKTVFGVADSVSKFTGSISKGLSVATMDKKFQNRRRIIQGRNRPKHALYGVTAGANSFVSSIASGVEGLARKPIEGAEKDGAAGFFKGIGKGIIGLATKPVVGIFDLASNVTEGIRNTTTVFDTEGIDKVRLTRFIGKDGVIKPYSQREGIINMLYLVNLIYLAFGLFLLKQINNGQYFDEEYLAHLNILEDTILMVTYTRIMMIKSRKLNVEWEILLSNIQTISLKKSGIVLILRDGTNGPFIPINSTTSQKFIFTKIGIAVQEYNRNNKPII</sequence>
<keyword evidence="5" id="KW-0175">Coiled coil</keyword>
<feature type="domain" description="Chorein N-terminal" evidence="7">
    <location>
        <begin position="1"/>
        <end position="941"/>
    </location>
</feature>
<feature type="transmembrane region" description="Helical" evidence="6">
    <location>
        <begin position="3056"/>
        <end position="3075"/>
    </location>
</feature>
<dbReference type="VEuPathDB" id="FungiDB:PNEG_03358"/>
<evidence type="ECO:0000256" key="6">
    <source>
        <dbReference type="SAM" id="Phobius"/>
    </source>
</evidence>
<dbReference type="GO" id="GO:0006869">
    <property type="term" value="P:lipid transport"/>
    <property type="evidence" value="ECO:0007669"/>
    <property type="project" value="UniProtKB-KW"/>
</dbReference>
<dbReference type="InterPro" id="IPR026854">
    <property type="entry name" value="VPS13_N"/>
</dbReference>
<dbReference type="RefSeq" id="XP_007875440.1">
    <property type="nucleotide sequence ID" value="XM_007877249.1"/>
</dbReference>
<keyword evidence="12" id="KW-1185">Reference proteome</keyword>
<dbReference type="STRING" id="1069680.M7NLW5"/>
<protein>
    <recommendedName>
        <fullName evidence="4">Vacuolar protein sorting-associated protein</fullName>
    </recommendedName>
</protein>
<proteinExistence type="inferred from homology"/>
<dbReference type="Pfam" id="PF25037">
    <property type="entry name" value="VPS13_C"/>
    <property type="match status" value="1"/>
</dbReference>
<dbReference type="GO" id="GO:0045053">
    <property type="term" value="P:protein retention in Golgi apparatus"/>
    <property type="evidence" value="ECO:0007669"/>
    <property type="project" value="UniProtKB-UniRule"/>
</dbReference>
<dbReference type="PIRSF" id="PIRSF037235">
    <property type="entry name" value="VPS13_fungi"/>
    <property type="match status" value="1"/>
</dbReference>
<dbReference type="OMA" id="SGWRPIR"/>
<evidence type="ECO:0000256" key="2">
    <source>
        <dbReference type="ARBA" id="ARBA00022448"/>
    </source>
</evidence>
<evidence type="ECO:0000256" key="4">
    <source>
        <dbReference type="PIRNR" id="PIRNR037235"/>
    </source>
</evidence>
<dbReference type="PANTHER" id="PTHR16166:SF93">
    <property type="entry name" value="INTERMEMBRANE LIPID TRANSFER PROTEIN VPS13"/>
    <property type="match status" value="1"/>
</dbReference>
<keyword evidence="6" id="KW-0472">Membrane</keyword>
<comment type="similarity">
    <text evidence="1 4">Belongs to the VPS13 family.</text>
</comment>
<feature type="coiled-coil region" evidence="5">
    <location>
        <begin position="92"/>
        <end position="123"/>
    </location>
</feature>
<keyword evidence="3 4" id="KW-0445">Lipid transport</keyword>
<dbReference type="PANTHER" id="PTHR16166">
    <property type="entry name" value="VACUOLAR PROTEIN SORTING-ASSOCIATED PROTEIN VPS13"/>
    <property type="match status" value="1"/>
</dbReference>
<organism evidence="11 12">
    <name type="scientific">Pneumocystis murina (strain B123)</name>
    <name type="common">Mouse pneumocystis pneumonia agent</name>
    <name type="synonym">Pneumocystis carinii f. sp. muris</name>
    <dbReference type="NCBI Taxonomy" id="1069680"/>
    <lineage>
        <taxon>Eukaryota</taxon>
        <taxon>Fungi</taxon>
        <taxon>Dikarya</taxon>
        <taxon>Ascomycota</taxon>
        <taxon>Taphrinomycotina</taxon>
        <taxon>Pneumocystomycetes</taxon>
        <taxon>Pneumocystaceae</taxon>
        <taxon>Pneumocystis</taxon>
    </lineage>
</organism>
<feature type="domain" description="Vacuolar protein sorting-associated protein 13 VPS13 adaptor binding" evidence="9">
    <location>
        <begin position="1939"/>
        <end position="2508"/>
    </location>
</feature>
<evidence type="ECO:0000313" key="11">
    <source>
        <dbReference type="EMBL" id="EMR08187.1"/>
    </source>
</evidence>
<accession>M7NLW5</accession>
<evidence type="ECO:0000313" key="12">
    <source>
        <dbReference type="Proteomes" id="UP000011958"/>
    </source>
</evidence>
<evidence type="ECO:0000256" key="5">
    <source>
        <dbReference type="SAM" id="Coils"/>
    </source>
</evidence>
<dbReference type="InterPro" id="IPR056747">
    <property type="entry name" value="VPS13-like_M"/>
</dbReference>
<dbReference type="GeneID" id="19897045"/>
<dbReference type="eggNOG" id="KOG1809">
    <property type="taxonomic scope" value="Eukaryota"/>
</dbReference>
<keyword evidence="4" id="KW-0333">Golgi apparatus</keyword>
<dbReference type="InterPro" id="IPR009543">
    <property type="entry name" value="VPS13_VAB"/>
</dbReference>
<evidence type="ECO:0000259" key="10">
    <source>
        <dbReference type="Pfam" id="PF25037"/>
    </source>
</evidence>
<dbReference type="EMBL" id="AFWA02000017">
    <property type="protein sequence ID" value="EMR08187.1"/>
    <property type="molecule type" value="Genomic_DNA"/>
</dbReference>
<evidence type="ECO:0000256" key="3">
    <source>
        <dbReference type="ARBA" id="ARBA00023055"/>
    </source>
</evidence>
<dbReference type="Proteomes" id="UP000011958">
    <property type="component" value="Unassembled WGS sequence"/>
</dbReference>
<evidence type="ECO:0000259" key="9">
    <source>
        <dbReference type="Pfam" id="PF25036"/>
    </source>
</evidence>
<dbReference type="InterPro" id="IPR017148">
    <property type="entry name" value="VPS13_fungi"/>
</dbReference>
<feature type="domain" description="VPS13-like middle region" evidence="8">
    <location>
        <begin position="1083"/>
        <end position="1887"/>
    </location>
</feature>
<dbReference type="InterPro" id="IPR026847">
    <property type="entry name" value="VPS13"/>
</dbReference>
<dbReference type="HOGENOM" id="CLU_000135_0_0_1"/>
<comment type="caution">
    <text evidence="11">The sequence shown here is derived from an EMBL/GenBank/DDBJ whole genome shotgun (WGS) entry which is preliminary data.</text>
</comment>
<evidence type="ECO:0000259" key="7">
    <source>
        <dbReference type="Pfam" id="PF12624"/>
    </source>
</evidence>